<name>A0A4C1X162_EUMVA</name>
<dbReference type="Proteomes" id="UP000299102">
    <property type="component" value="Unassembled WGS sequence"/>
</dbReference>
<accession>A0A4C1X162</accession>
<protein>
    <submittedName>
        <fullName evidence="1">Uncharacterized protein</fullName>
    </submittedName>
</protein>
<dbReference type="AlphaFoldDB" id="A0A4C1X162"/>
<gene>
    <name evidence="1" type="ORF">EVAR_36128_1</name>
</gene>
<sequence length="191" mass="21934">MPRVVQKPLQHQIESILFLFDVARETTLGDRESSILKLFGDELKLTEIVRSRSMPKKMVASFASEKEHVTTIPSQEHRTPPIGAQLRFRYSLCLRTRGVRGSETSCCTDRVRPHKTNETISCRRPRPRRAIGRPYRAIGNLLVSLGERVSTVNVHRSMVRFTIGFIWYDAVCKDENRLWCCTPRPVRRGGA</sequence>
<evidence type="ECO:0000313" key="1">
    <source>
        <dbReference type="EMBL" id="GBP57476.1"/>
    </source>
</evidence>
<reference evidence="1 2" key="1">
    <citation type="journal article" date="2019" name="Commun. Biol.">
        <title>The bagworm genome reveals a unique fibroin gene that provides high tensile strength.</title>
        <authorList>
            <person name="Kono N."/>
            <person name="Nakamura H."/>
            <person name="Ohtoshi R."/>
            <person name="Tomita M."/>
            <person name="Numata K."/>
            <person name="Arakawa K."/>
        </authorList>
    </citation>
    <scope>NUCLEOTIDE SEQUENCE [LARGE SCALE GENOMIC DNA]</scope>
</reference>
<comment type="caution">
    <text evidence="1">The sequence shown here is derived from an EMBL/GenBank/DDBJ whole genome shotgun (WGS) entry which is preliminary data.</text>
</comment>
<keyword evidence="2" id="KW-1185">Reference proteome</keyword>
<organism evidence="1 2">
    <name type="scientific">Eumeta variegata</name>
    <name type="common">Bagworm moth</name>
    <name type="synonym">Eumeta japonica</name>
    <dbReference type="NCBI Taxonomy" id="151549"/>
    <lineage>
        <taxon>Eukaryota</taxon>
        <taxon>Metazoa</taxon>
        <taxon>Ecdysozoa</taxon>
        <taxon>Arthropoda</taxon>
        <taxon>Hexapoda</taxon>
        <taxon>Insecta</taxon>
        <taxon>Pterygota</taxon>
        <taxon>Neoptera</taxon>
        <taxon>Endopterygota</taxon>
        <taxon>Lepidoptera</taxon>
        <taxon>Glossata</taxon>
        <taxon>Ditrysia</taxon>
        <taxon>Tineoidea</taxon>
        <taxon>Psychidae</taxon>
        <taxon>Oiketicinae</taxon>
        <taxon>Eumeta</taxon>
    </lineage>
</organism>
<evidence type="ECO:0000313" key="2">
    <source>
        <dbReference type="Proteomes" id="UP000299102"/>
    </source>
</evidence>
<dbReference type="EMBL" id="BGZK01000717">
    <property type="protein sequence ID" value="GBP57476.1"/>
    <property type="molecule type" value="Genomic_DNA"/>
</dbReference>
<proteinExistence type="predicted"/>